<name>A0A1S8TAG6_9CLOT</name>
<comment type="caution">
    <text evidence="1">The sequence shown here is derived from an EMBL/GenBank/DDBJ whole genome shotgun (WGS) entry which is preliminary data.</text>
</comment>
<reference evidence="1 2" key="1">
    <citation type="submission" date="2016-05" db="EMBL/GenBank/DDBJ databases">
        <title>Microbial solvent formation.</title>
        <authorList>
            <person name="Poehlein A."/>
            <person name="Montoya Solano J.D."/>
            <person name="Flitsch S."/>
            <person name="Krabben P."/>
            <person name="Duerre P."/>
            <person name="Daniel R."/>
        </authorList>
    </citation>
    <scope>NUCLEOTIDE SEQUENCE [LARGE SCALE GENOMIC DNA]</scope>
    <source>
        <strain evidence="1 2">DSM 2619</strain>
    </source>
</reference>
<dbReference type="AlphaFoldDB" id="A0A1S8TAG6"/>
<evidence type="ECO:0000313" key="1">
    <source>
        <dbReference type="EMBL" id="OOM74591.1"/>
    </source>
</evidence>
<sequence length="260" mass="30417">MLKCYAPSKKRQKQINKIIVFCMCINNIKIEKCLNCNILSHFIRGGKIMSLFLGKIHYWLFNKIVWFEGLEKEVIEFAKNENINIDAISEEITKKYGERLPNKPLEDMIDTGNIHGWLQEKINSAEGRMAAWTFKILENDKAKLSKLEDIYMKQGIKAGNEVKDNSEQVDNAVDIFNKINDYILDGMPCDRVNEVIMSEENIVKWSRSVCVHKNAWEKENVPVELFYNLRSLWIKSFVNTINSEFKYVEGENNTFIIEKF</sequence>
<dbReference type="STRING" id="29367.CLPUN_38330"/>
<accession>A0A1S8TAG6</accession>
<dbReference type="Proteomes" id="UP000190890">
    <property type="component" value="Unassembled WGS sequence"/>
</dbReference>
<protein>
    <submittedName>
        <fullName evidence="1">Uncharacterized protein</fullName>
    </submittedName>
</protein>
<gene>
    <name evidence="1" type="ORF">CLPUN_38330</name>
</gene>
<organism evidence="1 2">
    <name type="scientific">Clostridium puniceum</name>
    <dbReference type="NCBI Taxonomy" id="29367"/>
    <lineage>
        <taxon>Bacteria</taxon>
        <taxon>Bacillati</taxon>
        <taxon>Bacillota</taxon>
        <taxon>Clostridia</taxon>
        <taxon>Eubacteriales</taxon>
        <taxon>Clostridiaceae</taxon>
        <taxon>Clostridium</taxon>
    </lineage>
</organism>
<dbReference type="EMBL" id="LZZM01000197">
    <property type="protein sequence ID" value="OOM74591.1"/>
    <property type="molecule type" value="Genomic_DNA"/>
</dbReference>
<keyword evidence="2" id="KW-1185">Reference proteome</keyword>
<evidence type="ECO:0000313" key="2">
    <source>
        <dbReference type="Proteomes" id="UP000190890"/>
    </source>
</evidence>
<proteinExistence type="predicted"/>